<evidence type="ECO:0000256" key="6">
    <source>
        <dbReference type="ARBA" id="ARBA00023136"/>
    </source>
</evidence>
<proteinExistence type="predicted"/>
<dbReference type="SUPFAM" id="SSF158472">
    <property type="entry name" value="HAMP domain-like"/>
    <property type="match status" value="1"/>
</dbReference>
<dbReference type="PROSITE" id="PS50885">
    <property type="entry name" value="HAMP"/>
    <property type="match status" value="1"/>
</dbReference>
<evidence type="ECO:0000256" key="7">
    <source>
        <dbReference type="SAM" id="Phobius"/>
    </source>
</evidence>
<dbReference type="InterPro" id="IPR010559">
    <property type="entry name" value="Sig_transdc_His_kin_internal"/>
</dbReference>
<dbReference type="InterPro" id="IPR003594">
    <property type="entry name" value="HATPase_dom"/>
</dbReference>
<evidence type="ECO:0000313" key="10">
    <source>
        <dbReference type="Proteomes" id="UP000309676"/>
    </source>
</evidence>
<keyword evidence="6 7" id="KW-0472">Membrane</keyword>
<feature type="domain" description="HAMP" evidence="8">
    <location>
        <begin position="330"/>
        <end position="382"/>
    </location>
</feature>
<keyword evidence="2" id="KW-1003">Cell membrane</keyword>
<dbReference type="AlphaFoldDB" id="A0A5R9GLP7"/>
<evidence type="ECO:0000256" key="2">
    <source>
        <dbReference type="ARBA" id="ARBA00022475"/>
    </source>
</evidence>
<accession>A0A5R9GLP7</accession>
<dbReference type="EMBL" id="VCIW01000004">
    <property type="protein sequence ID" value="TLS52765.1"/>
    <property type="molecule type" value="Genomic_DNA"/>
</dbReference>
<dbReference type="Pfam" id="PF02518">
    <property type="entry name" value="HATPase_c"/>
    <property type="match status" value="1"/>
</dbReference>
<dbReference type="InterPro" id="IPR050640">
    <property type="entry name" value="Bact_2-comp_sensor_kinase"/>
</dbReference>
<dbReference type="CDD" id="cd06225">
    <property type="entry name" value="HAMP"/>
    <property type="match status" value="1"/>
</dbReference>
<dbReference type="Pfam" id="PF00672">
    <property type="entry name" value="HAMP"/>
    <property type="match status" value="1"/>
</dbReference>
<evidence type="ECO:0000256" key="3">
    <source>
        <dbReference type="ARBA" id="ARBA00022553"/>
    </source>
</evidence>
<keyword evidence="7" id="KW-0812">Transmembrane</keyword>
<dbReference type="InterPro" id="IPR003660">
    <property type="entry name" value="HAMP_dom"/>
</dbReference>
<name>A0A5R9GLP7_9BACL</name>
<comment type="subcellular location">
    <subcellularLocation>
        <location evidence="1">Cell membrane</location>
        <topology evidence="1">Multi-pass membrane protein</topology>
    </subcellularLocation>
</comment>
<dbReference type="SMART" id="SM00304">
    <property type="entry name" value="HAMP"/>
    <property type="match status" value="1"/>
</dbReference>
<evidence type="ECO:0000256" key="4">
    <source>
        <dbReference type="ARBA" id="ARBA00022679"/>
    </source>
</evidence>
<dbReference type="InterPro" id="IPR036890">
    <property type="entry name" value="HATPase_C_sf"/>
</dbReference>
<protein>
    <submittedName>
        <fullName evidence="9">Sensor histidine kinase</fullName>
    </submittedName>
</protein>
<dbReference type="PANTHER" id="PTHR34220">
    <property type="entry name" value="SENSOR HISTIDINE KINASE YPDA"/>
    <property type="match status" value="1"/>
</dbReference>
<dbReference type="Proteomes" id="UP000309676">
    <property type="component" value="Unassembled WGS sequence"/>
</dbReference>
<keyword evidence="3" id="KW-0597">Phosphoprotein</keyword>
<feature type="transmembrane region" description="Helical" evidence="7">
    <location>
        <begin position="36"/>
        <end position="56"/>
    </location>
</feature>
<comment type="caution">
    <text evidence="9">The sequence shown here is derived from an EMBL/GenBank/DDBJ whole genome shotgun (WGS) entry which is preliminary data.</text>
</comment>
<keyword evidence="7" id="KW-1133">Transmembrane helix</keyword>
<sequence length="603" mass="69032">MGESSHQLRFLAAICCEEALRTMGKQPYFFPLRGKFLVLFVLLITVPFVISGIFTYRKYAADVDRNTRESTLTIMEQMNLNLDRYVKDIDRLTQAPLYDQEMLNILTRYSGTYEPDLYLPLEVTGDINLFLSSFTSERTEIKGILIFTNNGGIFSSSANTVFRNWEPGGNEWMADVRAREGGLVIVPPHKANYYDFPLEVISIAREIVHPRTRTSLGIMKVDLSAEGFERVLSVVDFTPNSRFFIFNQDQLMVYPFHLIGDEKWSFKSVTRDTPDHIVSTVSSQYSKLSLVGHIPLEDLRQDAQELTTFTVIISVISLFVAYGIAVFISNRLVTPIRHLKGRMSLVQNGSFQAKASIIPNDEIGQLAIAFNTMVDELNRLVREVYETRIREREAELSALQSQINPHFLYNTLESINMLAMHNNQLQISDIVTSLGKLLRYTVEKSERPVTLKDELLFVDHYLQIQSFRLKNRLHTVIDVDPSCEDCLVPKLILHPLIENVIEHALHQKTVTLRVTAHFEEDDLFIQVIDDGVGMTANQVEEINRRINSRLPSQLEQDQFDKVRKGFGLKNVHQRLRILYGDRYGLFIESLVAEGSSFVIKIPV</sequence>
<evidence type="ECO:0000256" key="5">
    <source>
        <dbReference type="ARBA" id="ARBA00022777"/>
    </source>
</evidence>
<evidence type="ECO:0000256" key="1">
    <source>
        <dbReference type="ARBA" id="ARBA00004651"/>
    </source>
</evidence>
<dbReference type="GO" id="GO:0005886">
    <property type="term" value="C:plasma membrane"/>
    <property type="evidence" value="ECO:0007669"/>
    <property type="project" value="UniProtKB-SubCell"/>
</dbReference>
<keyword evidence="10" id="KW-1185">Reference proteome</keyword>
<evidence type="ECO:0000313" key="9">
    <source>
        <dbReference type="EMBL" id="TLS52765.1"/>
    </source>
</evidence>
<evidence type="ECO:0000259" key="8">
    <source>
        <dbReference type="PROSITE" id="PS50885"/>
    </source>
</evidence>
<gene>
    <name evidence="9" type="ORF">FE782_09065</name>
</gene>
<dbReference type="GO" id="GO:0000155">
    <property type="term" value="F:phosphorelay sensor kinase activity"/>
    <property type="evidence" value="ECO:0007669"/>
    <property type="project" value="InterPro"/>
</dbReference>
<dbReference type="PANTHER" id="PTHR34220:SF7">
    <property type="entry name" value="SENSOR HISTIDINE KINASE YPDA"/>
    <property type="match status" value="1"/>
</dbReference>
<keyword evidence="4" id="KW-0808">Transferase</keyword>
<dbReference type="Gene3D" id="3.30.565.10">
    <property type="entry name" value="Histidine kinase-like ATPase, C-terminal domain"/>
    <property type="match status" value="1"/>
</dbReference>
<dbReference type="SUPFAM" id="SSF55874">
    <property type="entry name" value="ATPase domain of HSP90 chaperone/DNA topoisomerase II/histidine kinase"/>
    <property type="match status" value="1"/>
</dbReference>
<dbReference type="Pfam" id="PF06580">
    <property type="entry name" value="His_kinase"/>
    <property type="match status" value="1"/>
</dbReference>
<keyword evidence="5 9" id="KW-0418">Kinase</keyword>
<reference evidence="9 10" key="1">
    <citation type="submission" date="2019-05" db="EMBL/GenBank/DDBJ databases">
        <authorList>
            <person name="Narsing Rao M.P."/>
            <person name="Li W.J."/>
        </authorList>
    </citation>
    <scope>NUCLEOTIDE SEQUENCE [LARGE SCALE GENOMIC DNA]</scope>
    <source>
        <strain evidence="9 10">SYSU_K30003</strain>
    </source>
</reference>
<organism evidence="9 10">
    <name type="scientific">Paenibacillus antri</name>
    <dbReference type="NCBI Taxonomy" id="2582848"/>
    <lineage>
        <taxon>Bacteria</taxon>
        <taxon>Bacillati</taxon>
        <taxon>Bacillota</taxon>
        <taxon>Bacilli</taxon>
        <taxon>Bacillales</taxon>
        <taxon>Paenibacillaceae</taxon>
        <taxon>Paenibacillus</taxon>
    </lineage>
</organism>
<feature type="transmembrane region" description="Helical" evidence="7">
    <location>
        <begin position="306"/>
        <end position="328"/>
    </location>
</feature>
<dbReference type="Gene3D" id="6.10.340.10">
    <property type="match status" value="1"/>
</dbReference>